<comment type="subcellular location">
    <subcellularLocation>
        <location evidence="1">Endoplasmic reticulum membrane</location>
        <topology evidence="1">Single-pass membrane protein</topology>
    </subcellularLocation>
</comment>
<keyword evidence="6" id="KW-1133">Transmembrane helix</keyword>
<comment type="caution">
    <text evidence="8">The sequence shown here is derived from an EMBL/GenBank/DDBJ whole genome shotgun (WGS) entry which is preliminary data.</text>
</comment>
<dbReference type="Gene3D" id="3.40.50.2000">
    <property type="entry name" value="Glycogen Phosphorylase B"/>
    <property type="match status" value="1"/>
</dbReference>
<reference evidence="8 9" key="1">
    <citation type="submission" date="2018-08" db="EMBL/GenBank/DDBJ databases">
        <title>Aphanomyces genome sequencing and annotation.</title>
        <authorList>
            <person name="Minardi D."/>
            <person name="Oidtmann B."/>
            <person name="Van Der Giezen M."/>
            <person name="Studholme D.J."/>
        </authorList>
    </citation>
    <scope>NUCLEOTIDE SEQUENCE [LARGE SCALE GENOMIC DNA]</scope>
    <source>
        <strain evidence="8 9">NJM0002</strain>
    </source>
</reference>
<sequence length="183" mass="20030">AASPLLGTSPFSGNQTLHGGATAKKIRTLVVLGSGGHTTEMLKLIKRLSVEQYTPLAFVVAASDHTSEEKARMERKVGQSWTSTVFTSMHSLLYSIAVVFHFQPDLLLCNGPGTCIPICVALLLRRFLGLDTTAKLIFCESFARVQRLSLSGRILYHVADAFVVHWPQLQAKYPHATYLGTIC</sequence>
<name>A0A3R6Z420_9STRA</name>
<dbReference type="Proteomes" id="UP000285060">
    <property type="component" value="Unassembled WGS sequence"/>
</dbReference>
<evidence type="ECO:0000256" key="3">
    <source>
        <dbReference type="ARBA" id="ARBA00017467"/>
    </source>
</evidence>
<dbReference type="PANTHER" id="PTHR12154:SF4">
    <property type="entry name" value="UDP-N-ACETYLGLUCOSAMINE TRANSFERASE SUBUNIT ALG14 HOMOLOG"/>
    <property type="match status" value="1"/>
</dbReference>
<keyword evidence="4" id="KW-0812">Transmembrane</keyword>
<keyword evidence="5" id="KW-0256">Endoplasmic reticulum</keyword>
<evidence type="ECO:0000256" key="2">
    <source>
        <dbReference type="ARBA" id="ARBA00009731"/>
    </source>
</evidence>
<dbReference type="VEuPathDB" id="FungiDB:H310_08396"/>
<comment type="similarity">
    <text evidence="2">Belongs to the ALG14 family.</text>
</comment>
<proteinExistence type="inferred from homology"/>
<evidence type="ECO:0000256" key="5">
    <source>
        <dbReference type="ARBA" id="ARBA00022824"/>
    </source>
</evidence>
<dbReference type="GO" id="GO:0043541">
    <property type="term" value="C:UDP-N-acetylglucosamine transferase complex"/>
    <property type="evidence" value="ECO:0007669"/>
    <property type="project" value="TreeGrafter"/>
</dbReference>
<evidence type="ECO:0000313" key="9">
    <source>
        <dbReference type="Proteomes" id="UP000285060"/>
    </source>
</evidence>
<keyword evidence="9" id="KW-1185">Reference proteome</keyword>
<feature type="non-terminal residue" evidence="8">
    <location>
        <position position="1"/>
    </location>
</feature>
<accession>A0A3R6Z420</accession>
<evidence type="ECO:0000256" key="1">
    <source>
        <dbReference type="ARBA" id="ARBA00004389"/>
    </source>
</evidence>
<dbReference type="AlphaFoldDB" id="A0A3R6Z420"/>
<protein>
    <recommendedName>
        <fullName evidence="3">UDP-N-acetylglucosamine transferase subunit ALG14</fullName>
    </recommendedName>
</protein>
<evidence type="ECO:0000256" key="4">
    <source>
        <dbReference type="ARBA" id="ARBA00022692"/>
    </source>
</evidence>
<keyword evidence="7" id="KW-0472">Membrane</keyword>
<dbReference type="Pfam" id="PF08660">
    <property type="entry name" value="Alg14"/>
    <property type="match status" value="1"/>
</dbReference>
<dbReference type="EMBL" id="QUSY01000418">
    <property type="protein sequence ID" value="RHY29600.1"/>
    <property type="molecule type" value="Genomic_DNA"/>
</dbReference>
<evidence type="ECO:0000256" key="6">
    <source>
        <dbReference type="ARBA" id="ARBA00022989"/>
    </source>
</evidence>
<dbReference type="GO" id="GO:0006488">
    <property type="term" value="P:dolichol-linked oligosaccharide biosynthetic process"/>
    <property type="evidence" value="ECO:0007669"/>
    <property type="project" value="InterPro"/>
</dbReference>
<organism evidence="8 9">
    <name type="scientific">Aphanomyces invadans</name>
    <dbReference type="NCBI Taxonomy" id="157072"/>
    <lineage>
        <taxon>Eukaryota</taxon>
        <taxon>Sar</taxon>
        <taxon>Stramenopiles</taxon>
        <taxon>Oomycota</taxon>
        <taxon>Saprolegniomycetes</taxon>
        <taxon>Saprolegniales</taxon>
        <taxon>Verrucalvaceae</taxon>
        <taxon>Aphanomyces</taxon>
    </lineage>
</organism>
<dbReference type="GO" id="GO:0004577">
    <property type="term" value="F:N-acetylglucosaminyldiphosphodolichol N-acetylglucosaminyltransferase activity"/>
    <property type="evidence" value="ECO:0007669"/>
    <property type="project" value="TreeGrafter"/>
</dbReference>
<evidence type="ECO:0000313" key="8">
    <source>
        <dbReference type="EMBL" id="RHY29600.1"/>
    </source>
</evidence>
<evidence type="ECO:0000256" key="7">
    <source>
        <dbReference type="ARBA" id="ARBA00023136"/>
    </source>
</evidence>
<dbReference type="InterPro" id="IPR013969">
    <property type="entry name" value="Oligosacch_biosynth_Alg14"/>
</dbReference>
<gene>
    <name evidence="8" type="ORF">DYB32_005018</name>
</gene>
<dbReference type="PANTHER" id="PTHR12154">
    <property type="entry name" value="GLYCOSYL TRANSFERASE-RELATED"/>
    <property type="match status" value="1"/>
</dbReference>